<feature type="domain" description="Quinolinate phosphoribosyl transferase C-terminal" evidence="14">
    <location>
        <begin position="114"/>
        <end position="277"/>
    </location>
</feature>
<evidence type="ECO:0000256" key="1">
    <source>
        <dbReference type="ARBA" id="ARBA00003237"/>
    </source>
</evidence>
<evidence type="ECO:0000256" key="12">
    <source>
        <dbReference type="PIRNR" id="PIRNR006250"/>
    </source>
</evidence>
<dbReference type="InterPro" id="IPR004393">
    <property type="entry name" value="NadC"/>
</dbReference>
<dbReference type="FunFam" id="3.90.1170.20:FF:000001">
    <property type="entry name" value="Nicotinate-nucleotide diphosphorylase (Carboxylating)"/>
    <property type="match status" value="1"/>
</dbReference>
<accession>A0A231VMC0</accession>
<keyword evidence="6" id="KW-0662">Pyridine nucleotide biosynthesis</keyword>
<dbReference type="CDD" id="cd01572">
    <property type="entry name" value="QPRTase"/>
    <property type="match status" value="1"/>
</dbReference>
<feature type="binding site" evidence="13">
    <location>
        <position position="169"/>
    </location>
    <ligand>
        <name>substrate</name>
    </ligand>
</feature>
<dbReference type="Gene3D" id="3.90.1170.20">
    <property type="entry name" value="Quinolinate phosphoribosyl transferase, N-terminal domain"/>
    <property type="match status" value="1"/>
</dbReference>
<keyword evidence="8 12" id="KW-0808">Transferase</keyword>
<comment type="pathway">
    <text evidence="2">Cofactor biosynthesis; NAD(+) biosynthesis; nicotinate D-ribonucleotide from quinolinate: step 1/1.</text>
</comment>
<dbReference type="UniPathway" id="UPA00253">
    <property type="reaction ID" value="UER00331"/>
</dbReference>
<evidence type="ECO:0000256" key="8">
    <source>
        <dbReference type="ARBA" id="ARBA00022679"/>
    </source>
</evidence>
<comment type="function">
    <text evidence="1">Involved in the catabolism of quinolinic acid (QA).</text>
</comment>
<dbReference type="InterPro" id="IPR002638">
    <property type="entry name" value="Quinolinate_PRibosylTrfase_C"/>
</dbReference>
<evidence type="ECO:0000313" key="17">
    <source>
        <dbReference type="Proteomes" id="UP000215301"/>
    </source>
</evidence>
<evidence type="ECO:0000259" key="15">
    <source>
        <dbReference type="Pfam" id="PF02749"/>
    </source>
</evidence>
<reference evidence="16 17" key="1">
    <citation type="submission" date="2017-06" db="EMBL/GenBank/DDBJ databases">
        <title>Isolation and characterization of a thermophilic and butanogenic Thermoanaerobacterium thermosaccharolyticum M5 capable of efficient degradation of hemicellulose.</title>
        <authorList>
            <person name="Xin F."/>
            <person name="Jiang Y."/>
        </authorList>
    </citation>
    <scope>NUCLEOTIDE SEQUENCE [LARGE SCALE GENOMIC DNA]</scope>
    <source>
        <strain evidence="16 17">M5</strain>
    </source>
</reference>
<comment type="catalytic activity">
    <reaction evidence="10">
        <text>nicotinate beta-D-ribonucleotide + CO2 + diphosphate = quinolinate + 5-phospho-alpha-D-ribose 1-diphosphate + 2 H(+)</text>
        <dbReference type="Rhea" id="RHEA:12733"/>
        <dbReference type="ChEBI" id="CHEBI:15378"/>
        <dbReference type="ChEBI" id="CHEBI:16526"/>
        <dbReference type="ChEBI" id="CHEBI:29959"/>
        <dbReference type="ChEBI" id="CHEBI:33019"/>
        <dbReference type="ChEBI" id="CHEBI:57502"/>
        <dbReference type="ChEBI" id="CHEBI:58017"/>
        <dbReference type="EC" id="2.4.2.19"/>
    </reaction>
</comment>
<dbReference type="GO" id="GO:0004514">
    <property type="term" value="F:nicotinate-nucleotide diphosphorylase (carboxylating) activity"/>
    <property type="evidence" value="ECO:0007669"/>
    <property type="project" value="UniProtKB-EC"/>
</dbReference>
<organism evidence="16 17">
    <name type="scientific">Thermoanaerobacterium thermosaccharolyticum</name>
    <name type="common">Clostridium thermosaccharolyticum</name>
    <dbReference type="NCBI Taxonomy" id="1517"/>
    <lineage>
        <taxon>Bacteria</taxon>
        <taxon>Bacillati</taxon>
        <taxon>Bacillota</taxon>
        <taxon>Clostridia</taxon>
        <taxon>Thermoanaerobacterales</taxon>
        <taxon>Thermoanaerobacteraceae</taxon>
        <taxon>Thermoanaerobacterium</taxon>
    </lineage>
</organism>
<protein>
    <recommendedName>
        <fullName evidence="11">Probable nicotinate-nucleotide pyrophosphorylase [carboxylating]</fullName>
        <ecNumber evidence="5">2.4.2.19</ecNumber>
    </recommendedName>
    <alternativeName>
        <fullName evidence="9">Quinolinate phosphoribosyltransferase [decarboxylating]</fullName>
    </alternativeName>
</protein>
<evidence type="ECO:0000313" key="16">
    <source>
        <dbReference type="EMBL" id="OXT09432.1"/>
    </source>
</evidence>
<evidence type="ECO:0000256" key="3">
    <source>
        <dbReference type="ARBA" id="ARBA00009400"/>
    </source>
</evidence>
<feature type="binding site" evidence="13">
    <location>
        <begin position="135"/>
        <end position="137"/>
    </location>
    <ligand>
        <name>substrate</name>
    </ligand>
</feature>
<evidence type="ECO:0000256" key="5">
    <source>
        <dbReference type="ARBA" id="ARBA00011944"/>
    </source>
</evidence>
<dbReference type="Pfam" id="PF01729">
    <property type="entry name" value="QRPTase_C"/>
    <property type="match status" value="1"/>
</dbReference>
<dbReference type="EMBL" id="NKHD01000003">
    <property type="protein sequence ID" value="OXT09432.1"/>
    <property type="molecule type" value="Genomic_DNA"/>
</dbReference>
<feature type="binding site" evidence="13">
    <location>
        <position position="220"/>
    </location>
    <ligand>
        <name>substrate</name>
    </ligand>
</feature>
<dbReference type="Proteomes" id="UP000215301">
    <property type="component" value="Unassembled WGS sequence"/>
</dbReference>
<dbReference type="SUPFAM" id="SSF51690">
    <property type="entry name" value="Nicotinate/Quinolinate PRTase C-terminal domain-like"/>
    <property type="match status" value="1"/>
</dbReference>
<dbReference type="InterPro" id="IPR037128">
    <property type="entry name" value="Quinolinate_PRibosylTase_N_sf"/>
</dbReference>
<proteinExistence type="inferred from homology"/>
<feature type="binding site" evidence="13">
    <location>
        <begin position="243"/>
        <end position="245"/>
    </location>
    <ligand>
        <name>substrate</name>
    </ligand>
</feature>
<dbReference type="GO" id="GO:0005737">
    <property type="term" value="C:cytoplasm"/>
    <property type="evidence" value="ECO:0007669"/>
    <property type="project" value="TreeGrafter"/>
</dbReference>
<dbReference type="AlphaFoldDB" id="A0A231VMC0"/>
<dbReference type="PIRSF" id="PIRSF006250">
    <property type="entry name" value="NadC_ModD"/>
    <property type="match status" value="1"/>
</dbReference>
<dbReference type="GO" id="GO:0009435">
    <property type="term" value="P:NAD+ biosynthetic process"/>
    <property type="evidence" value="ECO:0007669"/>
    <property type="project" value="UniProtKB-UniPathway"/>
</dbReference>
<sequence length="280" mass="31020">MKFILIDRLIAQRLIDSYLLEDLTWGDITTDMLVPKGTKSKGYVYAKDDGIIAGIDVFLMVFNTIDSDIEYKKYFKDGEAVKKGDLILETYGDLNSCLKAERVALNLIQRMSGIATYVRKLSDMIKGTNARLTDTRKTMPGLRYFDKYAVSVGGGVNHRYNLSDGILIKDNHIKAVGGIKNALTMIKSGISHTKKVEIEVETIHELKEALKYGADIIMLDNMTIDMMKEAVEITNGRAILEASGNINESNILDVAKTGVDIISIGAITHSVKALDISYDL</sequence>
<feature type="binding site" evidence="13">
    <location>
        <position position="199"/>
    </location>
    <ligand>
        <name>substrate</name>
    </ligand>
</feature>
<comment type="caution">
    <text evidence="16">The sequence shown here is derived from an EMBL/GenBank/DDBJ whole genome shotgun (WGS) entry which is preliminary data.</text>
</comment>
<evidence type="ECO:0000256" key="4">
    <source>
        <dbReference type="ARBA" id="ARBA00011218"/>
    </source>
</evidence>
<dbReference type="GO" id="GO:0034213">
    <property type="term" value="P:quinolinate catabolic process"/>
    <property type="evidence" value="ECO:0007669"/>
    <property type="project" value="TreeGrafter"/>
</dbReference>
<dbReference type="InterPro" id="IPR036068">
    <property type="entry name" value="Nicotinate_pribotase-like_C"/>
</dbReference>
<evidence type="ECO:0000256" key="2">
    <source>
        <dbReference type="ARBA" id="ARBA00004893"/>
    </source>
</evidence>
<evidence type="ECO:0000256" key="9">
    <source>
        <dbReference type="ARBA" id="ARBA00033102"/>
    </source>
</evidence>
<dbReference type="Gene3D" id="3.20.20.70">
    <property type="entry name" value="Aldolase class I"/>
    <property type="match status" value="1"/>
</dbReference>
<evidence type="ECO:0000256" key="13">
    <source>
        <dbReference type="PIRSR" id="PIRSR006250-1"/>
    </source>
</evidence>
<evidence type="ECO:0000256" key="7">
    <source>
        <dbReference type="ARBA" id="ARBA00022676"/>
    </source>
</evidence>
<dbReference type="Pfam" id="PF02749">
    <property type="entry name" value="QRPTase_N"/>
    <property type="match status" value="1"/>
</dbReference>
<evidence type="ECO:0000256" key="6">
    <source>
        <dbReference type="ARBA" id="ARBA00022642"/>
    </source>
</evidence>
<dbReference type="NCBIfam" id="TIGR00078">
    <property type="entry name" value="nadC"/>
    <property type="match status" value="1"/>
</dbReference>
<feature type="binding site" evidence="13">
    <location>
        <position position="159"/>
    </location>
    <ligand>
        <name>substrate</name>
    </ligand>
</feature>
<evidence type="ECO:0000256" key="11">
    <source>
        <dbReference type="ARBA" id="ARBA00069173"/>
    </source>
</evidence>
<feature type="domain" description="Quinolinate phosphoribosyl transferase N-terminal" evidence="15">
    <location>
        <begin position="27"/>
        <end position="112"/>
    </location>
</feature>
<dbReference type="SUPFAM" id="SSF54675">
    <property type="entry name" value="Nicotinate/Quinolinate PRTase N-terminal domain-like"/>
    <property type="match status" value="1"/>
</dbReference>
<feature type="binding site" evidence="13">
    <location>
        <begin position="264"/>
        <end position="266"/>
    </location>
    <ligand>
        <name>substrate</name>
    </ligand>
</feature>
<evidence type="ECO:0000256" key="10">
    <source>
        <dbReference type="ARBA" id="ARBA00047445"/>
    </source>
</evidence>
<name>A0A231VMC0_THETR</name>
<dbReference type="FunFam" id="3.20.20.70:FF:000030">
    <property type="entry name" value="Nicotinate-nucleotide pyrophosphorylase, carboxylating"/>
    <property type="match status" value="1"/>
</dbReference>
<dbReference type="PANTHER" id="PTHR32179:SF3">
    <property type="entry name" value="NICOTINATE-NUCLEOTIDE PYROPHOSPHORYLASE [CARBOXYLATING]"/>
    <property type="match status" value="1"/>
</dbReference>
<comment type="subunit">
    <text evidence="4">Hexamer formed by 3 homodimers.</text>
</comment>
<evidence type="ECO:0000259" key="14">
    <source>
        <dbReference type="Pfam" id="PF01729"/>
    </source>
</evidence>
<dbReference type="PANTHER" id="PTHR32179">
    <property type="entry name" value="NICOTINATE-NUCLEOTIDE PYROPHOSPHORYLASE [CARBOXYLATING]"/>
    <property type="match status" value="1"/>
</dbReference>
<dbReference type="InterPro" id="IPR022412">
    <property type="entry name" value="Quinolinate_PRibosylTrfase_N"/>
</dbReference>
<comment type="similarity">
    <text evidence="3 12">Belongs to the NadC/ModD family.</text>
</comment>
<gene>
    <name evidence="16" type="primary">nadC</name>
    <name evidence="16" type="ORF">CE561_01050</name>
</gene>
<keyword evidence="7 12" id="KW-0328">Glycosyltransferase</keyword>
<feature type="binding site" evidence="13">
    <location>
        <position position="102"/>
    </location>
    <ligand>
        <name>substrate</name>
    </ligand>
</feature>
<dbReference type="InterPro" id="IPR013785">
    <property type="entry name" value="Aldolase_TIM"/>
</dbReference>
<dbReference type="EC" id="2.4.2.19" evidence="5"/>
<dbReference type="InterPro" id="IPR027277">
    <property type="entry name" value="NadC/ModD"/>
</dbReference>